<sequence length="610" mass="69512">MQKHQKSHWYFNISLYTFVIIGSLMATGYIFPIGGNFPEVPPIQFMLNPELYKNDYYVQEMVKFNPRYYYYYIIYLLAQLGTSIPLAHFIYQFLAFGSFILACYAIINIYTNSKLPAAAMAFLCIVASFTDVGNTLIFSTKSVPSTFAIAFAIWGIYFSLRQKWLTGYLFFGLGCLLQFLVGLLPGLMMVPVLVIQSVKQRNFKTLILAIALLAAMASIVYVPMLLTGTTSTHTIDNADFVYIHAKVRNPHHILPSNWDVGNWFNFICFIIGGLLCIKKSDLLPKEDKVNFYTIVGSSIFALFLNYIFVEVYPLAFIAKLQLARTVPFAQLIIFIAVVLTVEQLYREKQIAISLLLLAVLTLPFRGIIFLSLSVWQTKNYVLPKRYNIWLWILAAGTVIFSLIYPLTDSWEIMGDRIISIPVFFSILAFPFILEETSLATSIKQTLTHTLALITTATLVFGIAGILPKPILNVFQTRVNINAVSREDLSKLAVRFSQSSSRDSLVLIPPSVTSFQFFSERAIVVNFKNFPFTEKGIKEWQNRMETVLGVPLNPQMIWGGNDFFIRRSSADLVKVARNYHADYILTRSDWHPNIEGEIVDREGKWILFKIR</sequence>
<evidence type="ECO:0000313" key="3">
    <source>
        <dbReference type="EMBL" id="NQE33725.1"/>
    </source>
</evidence>
<name>A0ABX2CWA5_9CYAN</name>
<feature type="transmembrane region" description="Helical" evidence="1">
    <location>
        <begin position="9"/>
        <end position="31"/>
    </location>
</feature>
<organism evidence="3 4">
    <name type="scientific">Microcoleus asticus IPMA8</name>
    <dbReference type="NCBI Taxonomy" id="2563858"/>
    <lineage>
        <taxon>Bacteria</taxon>
        <taxon>Bacillati</taxon>
        <taxon>Cyanobacteriota</taxon>
        <taxon>Cyanophyceae</taxon>
        <taxon>Oscillatoriophycideae</taxon>
        <taxon>Oscillatoriales</taxon>
        <taxon>Microcoleaceae</taxon>
        <taxon>Microcoleus</taxon>
        <taxon>Microcoleus asticus</taxon>
    </lineage>
</organism>
<dbReference type="RefSeq" id="WP_172186402.1">
    <property type="nucleotide sequence ID" value="NZ_CAWPPK010000101.1"/>
</dbReference>
<keyword evidence="1" id="KW-1133">Transmembrane helix</keyword>
<feature type="transmembrane region" description="Helical" evidence="1">
    <location>
        <begin position="388"/>
        <end position="405"/>
    </location>
</feature>
<gene>
    <name evidence="3" type="ORF">E5S67_01446</name>
</gene>
<comment type="caution">
    <text evidence="3">The sequence shown here is derived from an EMBL/GenBank/DDBJ whole genome shotgun (WGS) entry which is preliminary data.</text>
</comment>
<accession>A0ABX2CWA5</accession>
<feature type="transmembrane region" description="Helical" evidence="1">
    <location>
        <begin position="93"/>
        <end position="111"/>
    </location>
</feature>
<evidence type="ECO:0000313" key="4">
    <source>
        <dbReference type="Proteomes" id="UP000702425"/>
    </source>
</evidence>
<proteinExistence type="predicted"/>
<feature type="transmembrane region" description="Helical" evidence="1">
    <location>
        <begin position="417"/>
        <end position="433"/>
    </location>
</feature>
<feature type="transmembrane region" description="Helical" evidence="1">
    <location>
        <begin position="289"/>
        <end position="308"/>
    </location>
</feature>
<dbReference type="InterPro" id="IPR046477">
    <property type="entry name" value="DUF6798"/>
</dbReference>
<dbReference type="Proteomes" id="UP000702425">
    <property type="component" value="Unassembled WGS sequence"/>
</dbReference>
<feature type="transmembrane region" description="Helical" evidence="1">
    <location>
        <begin position="166"/>
        <end position="194"/>
    </location>
</feature>
<feature type="transmembrane region" description="Helical" evidence="1">
    <location>
        <begin position="117"/>
        <end position="136"/>
    </location>
</feature>
<keyword evidence="1" id="KW-0812">Transmembrane</keyword>
<reference evidence="3 4" key="1">
    <citation type="journal article" date="2020" name="Sci. Rep.">
        <title>A novel cyanobacterial geosmin producer, revising GeoA distribution and dispersion patterns in Bacteria.</title>
        <authorList>
            <person name="Churro C."/>
            <person name="Semedo-Aguiar A.P."/>
            <person name="Silva A.D."/>
            <person name="Pereira-Leal J.B."/>
            <person name="Leite R.B."/>
        </authorList>
    </citation>
    <scope>NUCLEOTIDE SEQUENCE [LARGE SCALE GENOMIC DNA]</scope>
    <source>
        <strain evidence="3 4">IPMA8</strain>
    </source>
</reference>
<feature type="transmembrane region" description="Helical" evidence="1">
    <location>
        <begin position="260"/>
        <end position="277"/>
    </location>
</feature>
<feature type="domain" description="DUF6798" evidence="2">
    <location>
        <begin position="490"/>
        <end position="546"/>
    </location>
</feature>
<feature type="transmembrane region" description="Helical" evidence="1">
    <location>
        <begin position="143"/>
        <end position="160"/>
    </location>
</feature>
<feature type="transmembrane region" description="Helical" evidence="1">
    <location>
        <begin position="206"/>
        <end position="226"/>
    </location>
</feature>
<evidence type="ECO:0000256" key="1">
    <source>
        <dbReference type="SAM" id="Phobius"/>
    </source>
</evidence>
<keyword evidence="1" id="KW-0472">Membrane</keyword>
<feature type="transmembrane region" description="Helical" evidence="1">
    <location>
        <begin position="352"/>
        <end position="376"/>
    </location>
</feature>
<feature type="transmembrane region" description="Helical" evidence="1">
    <location>
        <begin position="445"/>
        <end position="466"/>
    </location>
</feature>
<dbReference type="Pfam" id="PF20604">
    <property type="entry name" value="DUF6798"/>
    <property type="match status" value="1"/>
</dbReference>
<keyword evidence="4" id="KW-1185">Reference proteome</keyword>
<dbReference type="EMBL" id="SRRZ01000019">
    <property type="protein sequence ID" value="NQE33725.1"/>
    <property type="molecule type" value="Genomic_DNA"/>
</dbReference>
<evidence type="ECO:0000259" key="2">
    <source>
        <dbReference type="Pfam" id="PF20604"/>
    </source>
</evidence>
<feature type="transmembrane region" description="Helical" evidence="1">
    <location>
        <begin position="328"/>
        <end position="345"/>
    </location>
</feature>
<feature type="transmembrane region" description="Helical" evidence="1">
    <location>
        <begin position="68"/>
        <end position="86"/>
    </location>
</feature>
<protein>
    <recommendedName>
        <fullName evidence="2">DUF6798 domain-containing protein</fullName>
    </recommendedName>
</protein>